<dbReference type="InterPro" id="IPR002575">
    <property type="entry name" value="Aminoglycoside_PTrfase"/>
</dbReference>
<sequence length="335" mass="36396">MTHPPAGILDGLRNMGLLRPDAGAQGEALAGGVSSDIWRVALPDGRVICVKRALEKLRVAADWRAPIVRNRYEARWLARAHEAAPQAVPALLGQDEATGTLAMEWLPPERYPVWKERLRHGDVDPAFAAEVGRRIAAIHAAAARRPDLAMDFPTDKLFHAIRLEPYLVATARAHPDLAPQLVALVARTAATKLTLVHGDVSPKNILVGPEGPVFLDAECAWWGDPAFDLAFCLNHLLLKCLLVPGVATCLMVCFEALAASYLASVEWEAPAMLEARAASLLPGLFLARIDGKSPVEYVTEEAQKDRVRRVARALIVSPPDRLKTVRAAWGEEIGA</sequence>
<feature type="domain" description="Aminoglycoside phosphotransferase" evidence="6">
    <location>
        <begin position="27"/>
        <end position="235"/>
    </location>
</feature>
<reference evidence="7 8" key="1">
    <citation type="submission" date="2021-03" db="EMBL/GenBank/DDBJ databases">
        <authorList>
            <person name="So Y."/>
        </authorList>
    </citation>
    <scope>NUCLEOTIDE SEQUENCE [LARGE SCALE GENOMIC DNA]</scope>
    <source>
        <strain evidence="7 8">PWR1</strain>
    </source>
</reference>
<dbReference type="Gene3D" id="3.30.200.20">
    <property type="entry name" value="Phosphorylase Kinase, domain 1"/>
    <property type="match status" value="1"/>
</dbReference>
<evidence type="ECO:0000256" key="2">
    <source>
        <dbReference type="ARBA" id="ARBA00022679"/>
    </source>
</evidence>
<name>A0ABS4AW82_9PROT</name>
<organism evidence="7 8">
    <name type="scientific">Roseomonas nitratireducens</name>
    <dbReference type="NCBI Taxonomy" id="2820810"/>
    <lineage>
        <taxon>Bacteria</taxon>
        <taxon>Pseudomonadati</taxon>
        <taxon>Pseudomonadota</taxon>
        <taxon>Alphaproteobacteria</taxon>
        <taxon>Acetobacterales</taxon>
        <taxon>Roseomonadaceae</taxon>
        <taxon>Roseomonas</taxon>
    </lineage>
</organism>
<dbReference type="InterPro" id="IPR011009">
    <property type="entry name" value="Kinase-like_dom_sf"/>
</dbReference>
<comment type="caution">
    <text evidence="7">The sequence shown here is derived from an EMBL/GenBank/DDBJ whole genome shotgun (WGS) entry which is preliminary data.</text>
</comment>
<evidence type="ECO:0000256" key="1">
    <source>
        <dbReference type="ARBA" id="ARBA00010165"/>
    </source>
</evidence>
<keyword evidence="8" id="KW-1185">Reference proteome</keyword>
<keyword evidence="3" id="KW-0547">Nucleotide-binding</keyword>
<evidence type="ECO:0000256" key="4">
    <source>
        <dbReference type="ARBA" id="ARBA00022777"/>
    </source>
</evidence>
<evidence type="ECO:0000256" key="5">
    <source>
        <dbReference type="ARBA" id="ARBA00022840"/>
    </source>
</evidence>
<gene>
    <name evidence="7" type="ORF">J5Y09_17020</name>
</gene>
<protein>
    <submittedName>
        <fullName evidence="7">Phosphotransferase</fullName>
    </submittedName>
</protein>
<comment type="similarity">
    <text evidence="1">Belongs to the methylthioribose kinase family.</text>
</comment>
<dbReference type="PANTHER" id="PTHR34273:SF2">
    <property type="entry name" value="METHYLTHIORIBOSE KINASE"/>
    <property type="match status" value="1"/>
</dbReference>
<accession>A0ABS4AW82</accession>
<dbReference type="SUPFAM" id="SSF56112">
    <property type="entry name" value="Protein kinase-like (PK-like)"/>
    <property type="match status" value="1"/>
</dbReference>
<evidence type="ECO:0000313" key="7">
    <source>
        <dbReference type="EMBL" id="MBP0465631.1"/>
    </source>
</evidence>
<dbReference type="EMBL" id="JAGIYZ010000017">
    <property type="protein sequence ID" value="MBP0465631.1"/>
    <property type="molecule type" value="Genomic_DNA"/>
</dbReference>
<dbReference type="RefSeq" id="WP_209353017.1">
    <property type="nucleotide sequence ID" value="NZ_JAGIYZ010000017.1"/>
</dbReference>
<keyword evidence="4" id="KW-0418">Kinase</keyword>
<proteinExistence type="inferred from homology"/>
<dbReference type="Gene3D" id="3.90.1200.10">
    <property type="match status" value="1"/>
</dbReference>
<dbReference type="PANTHER" id="PTHR34273">
    <property type="entry name" value="METHYLTHIORIBOSE KINASE"/>
    <property type="match status" value="1"/>
</dbReference>
<keyword evidence="5" id="KW-0067">ATP-binding</keyword>
<evidence type="ECO:0000256" key="3">
    <source>
        <dbReference type="ARBA" id="ARBA00022741"/>
    </source>
</evidence>
<dbReference type="Proteomes" id="UP000680815">
    <property type="component" value="Unassembled WGS sequence"/>
</dbReference>
<evidence type="ECO:0000259" key="6">
    <source>
        <dbReference type="Pfam" id="PF01636"/>
    </source>
</evidence>
<keyword evidence="2" id="KW-0808">Transferase</keyword>
<evidence type="ECO:0000313" key="8">
    <source>
        <dbReference type="Proteomes" id="UP000680815"/>
    </source>
</evidence>
<dbReference type="Pfam" id="PF01636">
    <property type="entry name" value="APH"/>
    <property type="match status" value="1"/>
</dbReference>